<organism evidence="1 2">
    <name type="scientific">Araneus ventricosus</name>
    <name type="common">Orbweaver spider</name>
    <name type="synonym">Epeira ventricosa</name>
    <dbReference type="NCBI Taxonomy" id="182803"/>
    <lineage>
        <taxon>Eukaryota</taxon>
        <taxon>Metazoa</taxon>
        <taxon>Ecdysozoa</taxon>
        <taxon>Arthropoda</taxon>
        <taxon>Chelicerata</taxon>
        <taxon>Arachnida</taxon>
        <taxon>Araneae</taxon>
        <taxon>Araneomorphae</taxon>
        <taxon>Entelegynae</taxon>
        <taxon>Araneoidea</taxon>
        <taxon>Araneidae</taxon>
        <taxon>Araneus</taxon>
    </lineage>
</organism>
<dbReference type="InterPro" id="IPR043502">
    <property type="entry name" value="DNA/RNA_pol_sf"/>
</dbReference>
<name>A0A4Y2TM28_ARAVE</name>
<evidence type="ECO:0000313" key="2">
    <source>
        <dbReference type="Proteomes" id="UP000499080"/>
    </source>
</evidence>
<dbReference type="Gene3D" id="3.30.70.270">
    <property type="match status" value="1"/>
</dbReference>
<proteinExistence type="predicted"/>
<accession>A0A4Y2TM28</accession>
<sequence length="81" mass="9128">MGMTSTSSVEENKWLRPSGDYRALNAVTQPGRLPIPYLHDFNHNLLGRTVFSTLALERAYHQIPVEMFDIETTAICTSFGL</sequence>
<dbReference type="Proteomes" id="UP000499080">
    <property type="component" value="Unassembled WGS sequence"/>
</dbReference>
<evidence type="ECO:0000313" key="1">
    <source>
        <dbReference type="EMBL" id="GBO00156.1"/>
    </source>
</evidence>
<protein>
    <recommendedName>
        <fullName evidence="3">Reverse transcriptase domain-containing protein</fullName>
    </recommendedName>
</protein>
<dbReference type="EMBL" id="BGPR01028775">
    <property type="protein sequence ID" value="GBO00156.1"/>
    <property type="molecule type" value="Genomic_DNA"/>
</dbReference>
<dbReference type="OrthoDB" id="6773263at2759"/>
<keyword evidence="2" id="KW-1185">Reference proteome</keyword>
<evidence type="ECO:0008006" key="3">
    <source>
        <dbReference type="Google" id="ProtNLM"/>
    </source>
</evidence>
<dbReference type="Gene3D" id="3.10.10.10">
    <property type="entry name" value="HIV Type 1 Reverse Transcriptase, subunit A, domain 1"/>
    <property type="match status" value="1"/>
</dbReference>
<dbReference type="AlphaFoldDB" id="A0A4Y2TM28"/>
<dbReference type="InterPro" id="IPR043128">
    <property type="entry name" value="Rev_trsase/Diguanyl_cyclase"/>
</dbReference>
<reference evidence="1 2" key="1">
    <citation type="journal article" date="2019" name="Sci. Rep.">
        <title>Orb-weaving spider Araneus ventricosus genome elucidates the spidroin gene catalogue.</title>
        <authorList>
            <person name="Kono N."/>
            <person name="Nakamura H."/>
            <person name="Ohtoshi R."/>
            <person name="Moran D.A.P."/>
            <person name="Shinohara A."/>
            <person name="Yoshida Y."/>
            <person name="Fujiwara M."/>
            <person name="Mori M."/>
            <person name="Tomita M."/>
            <person name="Arakawa K."/>
        </authorList>
    </citation>
    <scope>NUCLEOTIDE SEQUENCE [LARGE SCALE GENOMIC DNA]</scope>
</reference>
<comment type="caution">
    <text evidence="1">The sequence shown here is derived from an EMBL/GenBank/DDBJ whole genome shotgun (WGS) entry which is preliminary data.</text>
</comment>
<dbReference type="SUPFAM" id="SSF56672">
    <property type="entry name" value="DNA/RNA polymerases"/>
    <property type="match status" value="1"/>
</dbReference>
<dbReference type="GO" id="GO:0071897">
    <property type="term" value="P:DNA biosynthetic process"/>
    <property type="evidence" value="ECO:0007669"/>
    <property type="project" value="UniProtKB-ARBA"/>
</dbReference>
<gene>
    <name evidence="1" type="ORF">AVEN_18966_1</name>
</gene>